<feature type="compositionally biased region" description="Basic and acidic residues" evidence="1">
    <location>
        <begin position="56"/>
        <end position="68"/>
    </location>
</feature>
<proteinExistence type="predicted"/>
<evidence type="ECO:0000256" key="1">
    <source>
        <dbReference type="SAM" id="MobiDB-lite"/>
    </source>
</evidence>
<evidence type="ECO:0000313" key="2">
    <source>
        <dbReference type="EMBL" id="CCO35555.1"/>
    </source>
</evidence>
<reference evidence="2 3" key="1">
    <citation type="journal article" date="2013" name="J. Biotechnol.">
        <title>Establishment and interpretation of the genome sequence of the phytopathogenic fungus Rhizoctonia solani AG1-IB isolate 7/3/14.</title>
        <authorList>
            <person name="Wibberg D.W."/>
            <person name="Jelonek L.J."/>
            <person name="Rupp O.R."/>
            <person name="Hennig M.H."/>
            <person name="Eikmeyer F.E."/>
            <person name="Goesmann A.G."/>
            <person name="Hartmann A.H."/>
            <person name="Borriss R.B."/>
            <person name="Grosch R.G."/>
            <person name="Puehler A.P."/>
            <person name="Schlueter A.S."/>
        </authorList>
    </citation>
    <scope>NUCLEOTIDE SEQUENCE [LARGE SCALE GENOMIC DNA]</scope>
    <source>
        <strain evidence="3">AG1-IB / isolate 7/3/14</strain>
    </source>
</reference>
<comment type="caution">
    <text evidence="2">The sequence shown here is derived from an EMBL/GenBank/DDBJ whole genome shotgun (WGS) entry which is preliminary data.</text>
</comment>
<dbReference type="Proteomes" id="UP000012065">
    <property type="component" value="Unassembled WGS sequence"/>
</dbReference>
<dbReference type="HOGENOM" id="CLU_044634_0_0_1"/>
<accession>M5C957</accession>
<protein>
    <submittedName>
        <fullName evidence="2">Uncharacterized protein</fullName>
    </submittedName>
</protein>
<name>M5C957_THACB</name>
<organism evidence="2 3">
    <name type="scientific">Thanatephorus cucumeris (strain AG1-IB / isolate 7/3/14)</name>
    <name type="common">Lettuce bottom rot fungus</name>
    <name type="synonym">Rhizoctonia solani</name>
    <dbReference type="NCBI Taxonomy" id="1108050"/>
    <lineage>
        <taxon>Eukaryota</taxon>
        <taxon>Fungi</taxon>
        <taxon>Dikarya</taxon>
        <taxon>Basidiomycota</taxon>
        <taxon>Agaricomycotina</taxon>
        <taxon>Agaricomycetes</taxon>
        <taxon>Cantharellales</taxon>
        <taxon>Ceratobasidiaceae</taxon>
        <taxon>Rhizoctonia</taxon>
        <taxon>Rhizoctonia solani AG-1</taxon>
    </lineage>
</organism>
<evidence type="ECO:0000313" key="3">
    <source>
        <dbReference type="Proteomes" id="UP000012065"/>
    </source>
</evidence>
<dbReference type="AlphaFoldDB" id="M5C957"/>
<gene>
    <name evidence="2" type="ORF">BN14_09673</name>
</gene>
<dbReference type="EMBL" id="CAOJ01014751">
    <property type="protein sequence ID" value="CCO35555.1"/>
    <property type="molecule type" value="Genomic_DNA"/>
</dbReference>
<feature type="compositionally biased region" description="Polar residues" evidence="1">
    <location>
        <begin position="38"/>
        <end position="49"/>
    </location>
</feature>
<feature type="region of interest" description="Disordered" evidence="1">
    <location>
        <begin position="1"/>
        <end position="85"/>
    </location>
</feature>
<sequence length="349" mass="39935">MPSEAQNMVNAALRRREELERREEARQQREDSPPPANQILSDITDQTSEGGECEDSQERNTPARETPSRRRRRSPSMDLDTPEGRQHKYACFTEAQCDRFALRGSRRSLVKDFAKGDCHEKMISIMAFLQRSESEQAGSDVQAYLASGAFKAHATALFYTAIVAPHSKAYVTSLASFIASDMARNYPLYKIDKSIIEDEEARSTLNTHMRNKLTTMRNAIKEKLEAAADGAYCMNQLMSDIMPGNIQIRLEHRQRWAWILAQYKAHRETSPTTSNFWKNIDKVLADTEDALAATVADKEAIKEIRAEIFKEALENHERDYPTAIPPPEEVDAPSWQIMLERTMDKFHRY</sequence>
<feature type="compositionally biased region" description="Basic and acidic residues" evidence="1">
    <location>
        <begin position="14"/>
        <end position="32"/>
    </location>
</feature>